<evidence type="ECO:0000256" key="2">
    <source>
        <dbReference type="ARBA" id="ARBA00022692"/>
    </source>
</evidence>
<dbReference type="Proteomes" id="UP000749559">
    <property type="component" value="Unassembled WGS sequence"/>
</dbReference>
<dbReference type="Gene3D" id="1.20.1070.10">
    <property type="entry name" value="Rhodopsin 7-helix transmembrane proteins"/>
    <property type="match status" value="1"/>
</dbReference>
<dbReference type="PANTHER" id="PTHR12011">
    <property type="entry name" value="ADHESION G-PROTEIN COUPLED RECEPTOR"/>
    <property type="match status" value="1"/>
</dbReference>
<gene>
    <name evidence="5" type="ORF">OFUS_LOCUS24092</name>
</gene>
<evidence type="ECO:0000256" key="4">
    <source>
        <dbReference type="ARBA" id="ARBA00023136"/>
    </source>
</evidence>
<dbReference type="GO" id="GO:0004930">
    <property type="term" value="F:G protein-coupled receptor activity"/>
    <property type="evidence" value="ECO:0007669"/>
    <property type="project" value="InterPro"/>
</dbReference>
<evidence type="ECO:0000313" key="6">
    <source>
        <dbReference type="Proteomes" id="UP000749559"/>
    </source>
</evidence>
<comment type="caution">
    <text evidence="5">The sequence shown here is derived from an EMBL/GenBank/DDBJ whole genome shotgun (WGS) entry which is preliminary data.</text>
</comment>
<keyword evidence="3" id="KW-1133">Transmembrane helix</keyword>
<organism evidence="5 6">
    <name type="scientific">Owenia fusiformis</name>
    <name type="common">Polychaete worm</name>
    <dbReference type="NCBI Taxonomy" id="6347"/>
    <lineage>
        <taxon>Eukaryota</taxon>
        <taxon>Metazoa</taxon>
        <taxon>Spiralia</taxon>
        <taxon>Lophotrochozoa</taxon>
        <taxon>Annelida</taxon>
        <taxon>Polychaeta</taxon>
        <taxon>Sedentaria</taxon>
        <taxon>Canalipalpata</taxon>
        <taxon>Sabellida</taxon>
        <taxon>Oweniida</taxon>
        <taxon>Oweniidae</taxon>
        <taxon>Owenia</taxon>
    </lineage>
</organism>
<keyword evidence="4" id="KW-0472">Membrane</keyword>
<dbReference type="GO" id="GO:0007189">
    <property type="term" value="P:adenylate cyclase-activating G protein-coupled receptor signaling pathway"/>
    <property type="evidence" value="ECO:0007669"/>
    <property type="project" value="TreeGrafter"/>
</dbReference>
<comment type="subcellular location">
    <subcellularLocation>
        <location evidence="1">Membrane</location>
        <topology evidence="1">Multi-pass membrane protein</topology>
    </subcellularLocation>
</comment>
<evidence type="ECO:0000313" key="5">
    <source>
        <dbReference type="EMBL" id="CAH1800166.1"/>
    </source>
</evidence>
<dbReference type="InterPro" id="IPR017981">
    <property type="entry name" value="GPCR_2-like_7TM"/>
</dbReference>
<dbReference type="PROSITE" id="PS50261">
    <property type="entry name" value="G_PROTEIN_RECEP_F2_4"/>
    <property type="match status" value="1"/>
</dbReference>
<dbReference type="GO" id="GO:0005886">
    <property type="term" value="C:plasma membrane"/>
    <property type="evidence" value="ECO:0007669"/>
    <property type="project" value="TreeGrafter"/>
</dbReference>
<sequence>FLKSDRSVILINLCVSLIIANVLFLTAIDRTENKALCTAIAALLHYFYLAVFVFMLMEGVELYILIIKVFTSGRSRAKWYIITGYFVPAVVVGVSLGVTKLEGYGTDQ</sequence>
<accession>A0A8J1TAV0</accession>
<evidence type="ECO:0000256" key="3">
    <source>
        <dbReference type="ARBA" id="ARBA00022989"/>
    </source>
</evidence>
<reference evidence="5" key="1">
    <citation type="submission" date="2022-03" db="EMBL/GenBank/DDBJ databases">
        <authorList>
            <person name="Martin C."/>
        </authorList>
    </citation>
    <scope>NUCLEOTIDE SEQUENCE</scope>
</reference>
<name>A0A8J1TAV0_OWEFU</name>
<dbReference type="AlphaFoldDB" id="A0A8J1TAV0"/>
<protein>
    <submittedName>
        <fullName evidence="5">Uncharacterized protein</fullName>
    </submittedName>
</protein>
<keyword evidence="6" id="KW-1185">Reference proteome</keyword>
<dbReference type="OrthoDB" id="10037534at2759"/>
<keyword evidence="2" id="KW-0812">Transmembrane</keyword>
<dbReference type="GO" id="GO:0007166">
    <property type="term" value="P:cell surface receptor signaling pathway"/>
    <property type="evidence" value="ECO:0007669"/>
    <property type="project" value="InterPro"/>
</dbReference>
<dbReference type="PANTHER" id="PTHR12011:SF471">
    <property type="entry name" value="G-PROTEIN COUPLED RECEPTORS FAMILY 2 PROFILE 2 DOMAIN-CONTAINING PROTEIN"/>
    <property type="match status" value="1"/>
</dbReference>
<dbReference type="Pfam" id="PF00002">
    <property type="entry name" value="7tm_2"/>
    <property type="match status" value="1"/>
</dbReference>
<dbReference type="EMBL" id="CAIIXF020000011">
    <property type="protein sequence ID" value="CAH1800166.1"/>
    <property type="molecule type" value="Genomic_DNA"/>
</dbReference>
<dbReference type="InterPro" id="IPR000832">
    <property type="entry name" value="GPCR_2_secretin-like"/>
</dbReference>
<evidence type="ECO:0000256" key="1">
    <source>
        <dbReference type="ARBA" id="ARBA00004141"/>
    </source>
</evidence>
<feature type="non-terminal residue" evidence="5">
    <location>
        <position position="1"/>
    </location>
</feature>
<proteinExistence type="predicted"/>
<feature type="non-terminal residue" evidence="5">
    <location>
        <position position="108"/>
    </location>
</feature>